<evidence type="ECO:0000313" key="3">
    <source>
        <dbReference type="Proteomes" id="UP000218113"/>
    </source>
</evidence>
<dbReference type="EMBL" id="NVSR01000001">
    <property type="protein sequence ID" value="PCI30892.1"/>
    <property type="molecule type" value="Genomic_DNA"/>
</dbReference>
<dbReference type="Proteomes" id="UP000218113">
    <property type="component" value="Unassembled WGS sequence"/>
</dbReference>
<evidence type="ECO:0000256" key="1">
    <source>
        <dbReference type="SAM" id="MobiDB-lite"/>
    </source>
</evidence>
<feature type="region of interest" description="Disordered" evidence="1">
    <location>
        <begin position="1"/>
        <end position="32"/>
    </location>
</feature>
<sequence>MAENSIVIPDDQLTPEQLKKREKNRKSRKAKAAKAKVNVAPGVVVQKKPVVKALKKEKVLSKSPAIVALDDIRTYILEHEDLANKKQLRGQKQFLFKNRSGVIRALKGAIEYEPDSFIALTASEYSAVGALIGKVSDVDSVMSNIEFRLQKVMKRGDLTKKAVKDEAVDLLSLNTEFLTELSKVTDSVDKLLAKAFDKDVATRRMKENKERELALEEKDKANAASDKAANTTTTAAKASAKSTAKTA</sequence>
<organism evidence="2 3">
    <name type="scientific">SAR324 cluster bacterium</name>
    <dbReference type="NCBI Taxonomy" id="2024889"/>
    <lineage>
        <taxon>Bacteria</taxon>
        <taxon>Deltaproteobacteria</taxon>
        <taxon>SAR324 cluster</taxon>
    </lineage>
</organism>
<accession>A0A2A4TBH7</accession>
<evidence type="ECO:0000313" key="2">
    <source>
        <dbReference type="EMBL" id="PCI30892.1"/>
    </source>
</evidence>
<feature type="compositionally biased region" description="Basic and acidic residues" evidence="1">
    <location>
        <begin position="208"/>
        <end position="221"/>
    </location>
</feature>
<feature type="region of interest" description="Disordered" evidence="1">
    <location>
        <begin position="208"/>
        <end position="247"/>
    </location>
</feature>
<dbReference type="AlphaFoldDB" id="A0A2A4TBH7"/>
<feature type="compositionally biased region" description="Basic residues" evidence="1">
    <location>
        <begin position="20"/>
        <end position="32"/>
    </location>
</feature>
<protein>
    <submittedName>
        <fullName evidence="2">Uncharacterized protein</fullName>
    </submittedName>
</protein>
<feature type="compositionally biased region" description="Low complexity" evidence="1">
    <location>
        <begin position="222"/>
        <end position="247"/>
    </location>
</feature>
<gene>
    <name evidence="2" type="ORF">COB67_00110</name>
</gene>
<name>A0A2A4TBH7_9DELT</name>
<proteinExistence type="predicted"/>
<comment type="caution">
    <text evidence="2">The sequence shown here is derived from an EMBL/GenBank/DDBJ whole genome shotgun (WGS) entry which is preliminary data.</text>
</comment>
<reference evidence="3" key="1">
    <citation type="submission" date="2017-08" db="EMBL/GenBank/DDBJ databases">
        <title>A dynamic microbial community with high functional redundancy inhabits the cold, oxic subseafloor aquifer.</title>
        <authorList>
            <person name="Tully B.J."/>
            <person name="Wheat C.G."/>
            <person name="Glazer B.T."/>
            <person name="Huber J.A."/>
        </authorList>
    </citation>
    <scope>NUCLEOTIDE SEQUENCE [LARGE SCALE GENOMIC DNA]</scope>
</reference>